<dbReference type="Gene3D" id="3.40.190.10">
    <property type="entry name" value="Periplasmic binding protein-like II"/>
    <property type="match status" value="2"/>
</dbReference>
<protein>
    <submittedName>
        <fullName evidence="4">ABC transporter substrate-binding protein</fullName>
    </submittedName>
</protein>
<accession>A0ABS1T5M0</accession>
<evidence type="ECO:0000313" key="5">
    <source>
        <dbReference type="Proteomes" id="UP000632377"/>
    </source>
</evidence>
<feature type="signal peptide" evidence="2">
    <location>
        <begin position="1"/>
        <end position="20"/>
    </location>
</feature>
<evidence type="ECO:0000313" key="4">
    <source>
        <dbReference type="EMBL" id="MBL4934422.1"/>
    </source>
</evidence>
<comment type="similarity">
    <text evidence="1">Belongs to the bacterial solute-binding protein SsuA/TauA family.</text>
</comment>
<name>A0ABS1T5M0_9CLOT</name>
<dbReference type="InterPro" id="IPR001638">
    <property type="entry name" value="Solute-binding_3/MltF_N"/>
</dbReference>
<dbReference type="PROSITE" id="PS51257">
    <property type="entry name" value="PROKAR_LIPOPROTEIN"/>
    <property type="match status" value="1"/>
</dbReference>
<sequence length="308" mass="34451">MKKILSLTLAALLSIGLLSGCTKKTEENKNIRFGILPAESAIPIIVAKEKGFFEKEGINVDITTFTSPNDRNIAVQANKLDGIIADTMTALSLNEGGFKMKITSDINEDFKLLTSPKSGIDSFEKLNNKKVSIVPNFVLEYIMDEMAKKNNIKYETVVIPSFQARFEALLSNKIDGVIFTEPQATLLASQGAKVLATSKEYKLKAGTILFNNDVLSKQPNTVKNFYKAYNEAVEYINKTDAKEYGSVLTKYTFPDAIVPYLSANGKTYEKAQEISSETFKNVLEWTKSKNMIKKDYKFEDVSDFKFIK</sequence>
<keyword evidence="5" id="KW-1185">Reference proteome</keyword>
<dbReference type="Pfam" id="PF09084">
    <property type="entry name" value="NMT1"/>
    <property type="match status" value="1"/>
</dbReference>
<comment type="caution">
    <text evidence="4">The sequence shown here is derived from an EMBL/GenBank/DDBJ whole genome shotgun (WGS) entry which is preliminary data.</text>
</comment>
<evidence type="ECO:0000259" key="3">
    <source>
        <dbReference type="SMART" id="SM00062"/>
    </source>
</evidence>
<gene>
    <name evidence="4" type="ORF">JK636_01470</name>
</gene>
<organism evidence="4 5">
    <name type="scientific">Clostridium rhizosphaerae</name>
    <dbReference type="NCBI Taxonomy" id="2803861"/>
    <lineage>
        <taxon>Bacteria</taxon>
        <taxon>Bacillati</taxon>
        <taxon>Bacillota</taxon>
        <taxon>Clostridia</taxon>
        <taxon>Eubacteriales</taxon>
        <taxon>Clostridiaceae</taxon>
        <taxon>Clostridium</taxon>
    </lineage>
</organism>
<dbReference type="PANTHER" id="PTHR30024">
    <property type="entry name" value="ALIPHATIC SULFONATES-BINDING PROTEIN-RELATED"/>
    <property type="match status" value="1"/>
</dbReference>
<reference evidence="4 5" key="1">
    <citation type="submission" date="2021-01" db="EMBL/GenBank/DDBJ databases">
        <title>Genome public.</title>
        <authorList>
            <person name="Liu C."/>
            <person name="Sun Q."/>
        </authorList>
    </citation>
    <scope>NUCLEOTIDE SEQUENCE [LARGE SCALE GENOMIC DNA]</scope>
    <source>
        <strain evidence="4 5">YIM B02515</strain>
    </source>
</reference>
<evidence type="ECO:0000256" key="1">
    <source>
        <dbReference type="ARBA" id="ARBA00010742"/>
    </source>
</evidence>
<dbReference type="InterPro" id="IPR015168">
    <property type="entry name" value="SsuA/THI5"/>
</dbReference>
<dbReference type="SUPFAM" id="SSF53850">
    <property type="entry name" value="Periplasmic binding protein-like II"/>
    <property type="match status" value="1"/>
</dbReference>
<keyword evidence="2" id="KW-0732">Signal</keyword>
<dbReference type="RefSeq" id="WP_202747059.1">
    <property type="nucleotide sequence ID" value="NZ_JAESWC010000001.1"/>
</dbReference>
<dbReference type="Proteomes" id="UP000632377">
    <property type="component" value="Unassembled WGS sequence"/>
</dbReference>
<evidence type="ECO:0000256" key="2">
    <source>
        <dbReference type="SAM" id="SignalP"/>
    </source>
</evidence>
<proteinExistence type="inferred from homology"/>
<feature type="domain" description="Solute-binding protein family 3/N-terminal" evidence="3">
    <location>
        <begin position="30"/>
        <end position="247"/>
    </location>
</feature>
<dbReference type="EMBL" id="JAESWC010000001">
    <property type="protein sequence ID" value="MBL4934422.1"/>
    <property type="molecule type" value="Genomic_DNA"/>
</dbReference>
<feature type="chain" id="PRO_5045127547" evidence="2">
    <location>
        <begin position="21"/>
        <end position="308"/>
    </location>
</feature>
<dbReference type="SMART" id="SM00062">
    <property type="entry name" value="PBPb"/>
    <property type="match status" value="1"/>
</dbReference>